<dbReference type="InterPro" id="IPR006001">
    <property type="entry name" value="Therm_gnt_kin"/>
</dbReference>
<evidence type="ECO:0000256" key="9">
    <source>
        <dbReference type="RuleBase" id="RU363066"/>
    </source>
</evidence>
<dbReference type="EMBL" id="JAYFUH010000248">
    <property type="protein sequence ID" value="MEA5668458.1"/>
    <property type="molecule type" value="Genomic_DNA"/>
</dbReference>
<organism evidence="10 11">
    <name type="scientific">Stenotrophomonas capsici</name>
    <dbReference type="NCBI Taxonomy" id="3110230"/>
    <lineage>
        <taxon>Bacteria</taxon>
        <taxon>Pseudomonadati</taxon>
        <taxon>Pseudomonadota</taxon>
        <taxon>Gammaproteobacteria</taxon>
        <taxon>Lysobacterales</taxon>
        <taxon>Lysobacteraceae</taxon>
        <taxon>Stenotrophomonas</taxon>
    </lineage>
</organism>
<sequence>MPVVPMASTSKDSAILQCNGSVSGIDALLIMGVSGCGKSSVSRALCLRDDAFAIEGDAFHPPANIARMRAGIPLTDADRAGWLDTLADQLQQATAAGLKPVLTCSALKRSYRDRLRLAVPALGVVFLELSREAAAERVTHRPGHFMPASLIDSQFATLEPPLDEPLTLRLDATCPVDELAEAADLWWRQHPR</sequence>
<evidence type="ECO:0000256" key="4">
    <source>
        <dbReference type="ARBA" id="ARBA00022679"/>
    </source>
</evidence>
<dbReference type="InterPro" id="IPR027417">
    <property type="entry name" value="P-loop_NTPase"/>
</dbReference>
<dbReference type="EC" id="2.7.1.12" evidence="3 9"/>
<name>A0ABU5V531_9GAMM</name>
<dbReference type="CDD" id="cd02021">
    <property type="entry name" value="GntK"/>
    <property type="match status" value="1"/>
</dbReference>
<protein>
    <recommendedName>
        <fullName evidence="3 9">Gluconokinase</fullName>
        <ecNumber evidence="3 9">2.7.1.12</ecNumber>
    </recommendedName>
</protein>
<evidence type="ECO:0000256" key="3">
    <source>
        <dbReference type="ARBA" id="ARBA00012054"/>
    </source>
</evidence>
<evidence type="ECO:0000256" key="8">
    <source>
        <dbReference type="ARBA" id="ARBA00048090"/>
    </source>
</evidence>
<comment type="similarity">
    <text evidence="2 9">Belongs to the gluconokinase GntK/GntV family.</text>
</comment>
<gene>
    <name evidence="10" type="ORF">VA603_12990</name>
</gene>
<dbReference type="GO" id="GO:0046316">
    <property type="term" value="F:gluconokinase activity"/>
    <property type="evidence" value="ECO:0007669"/>
    <property type="project" value="UniProtKB-EC"/>
</dbReference>
<dbReference type="Gene3D" id="3.40.50.300">
    <property type="entry name" value="P-loop containing nucleotide triphosphate hydrolases"/>
    <property type="match status" value="1"/>
</dbReference>
<dbReference type="RefSeq" id="WP_323439093.1">
    <property type="nucleotide sequence ID" value="NZ_JAYFUH010000248.1"/>
</dbReference>
<dbReference type="PANTHER" id="PTHR43442:SF3">
    <property type="entry name" value="GLUCONOKINASE-RELATED"/>
    <property type="match status" value="1"/>
</dbReference>
<evidence type="ECO:0000256" key="5">
    <source>
        <dbReference type="ARBA" id="ARBA00022741"/>
    </source>
</evidence>
<reference evidence="10 11" key="1">
    <citation type="submission" date="2023-12" db="EMBL/GenBank/DDBJ databases">
        <title>Stenotrophomonas guangdongensis sp. nov., isolated from wilted pepper plants (Capsicum annuum).</title>
        <authorList>
            <person name="Qiu M."/>
            <person name="Li Y."/>
            <person name="Liu Q."/>
            <person name="Zhang X."/>
            <person name="Huang Y."/>
            <person name="Guo R."/>
            <person name="Hu M."/>
            <person name="Zhou J."/>
            <person name="Zhou X."/>
        </authorList>
    </citation>
    <scope>NUCLEOTIDE SEQUENCE [LARGE SCALE GENOMIC DNA]</scope>
    <source>
        <strain evidence="10 11">MH1</strain>
    </source>
</reference>
<dbReference type="SUPFAM" id="SSF52540">
    <property type="entry name" value="P-loop containing nucleoside triphosphate hydrolases"/>
    <property type="match status" value="1"/>
</dbReference>
<evidence type="ECO:0000256" key="1">
    <source>
        <dbReference type="ARBA" id="ARBA00004761"/>
    </source>
</evidence>
<dbReference type="Pfam" id="PF13671">
    <property type="entry name" value="AAA_33"/>
    <property type="match status" value="1"/>
</dbReference>
<comment type="pathway">
    <text evidence="1">Carbohydrate acid metabolism.</text>
</comment>
<evidence type="ECO:0000256" key="6">
    <source>
        <dbReference type="ARBA" id="ARBA00022777"/>
    </source>
</evidence>
<evidence type="ECO:0000313" key="11">
    <source>
        <dbReference type="Proteomes" id="UP001301653"/>
    </source>
</evidence>
<dbReference type="PANTHER" id="PTHR43442">
    <property type="entry name" value="GLUCONOKINASE-RELATED"/>
    <property type="match status" value="1"/>
</dbReference>
<dbReference type="Proteomes" id="UP001301653">
    <property type="component" value="Unassembled WGS sequence"/>
</dbReference>
<comment type="caution">
    <text evidence="10">The sequence shown here is derived from an EMBL/GenBank/DDBJ whole genome shotgun (WGS) entry which is preliminary data.</text>
</comment>
<keyword evidence="5 9" id="KW-0547">Nucleotide-binding</keyword>
<keyword evidence="6 9" id="KW-0418">Kinase</keyword>
<dbReference type="NCBIfam" id="TIGR01313">
    <property type="entry name" value="therm_gnt_kin"/>
    <property type="match status" value="1"/>
</dbReference>
<accession>A0ABU5V531</accession>
<keyword evidence="4 9" id="KW-0808">Transferase</keyword>
<comment type="catalytic activity">
    <reaction evidence="8 9">
        <text>D-gluconate + ATP = 6-phospho-D-gluconate + ADP + H(+)</text>
        <dbReference type="Rhea" id="RHEA:19433"/>
        <dbReference type="ChEBI" id="CHEBI:15378"/>
        <dbReference type="ChEBI" id="CHEBI:18391"/>
        <dbReference type="ChEBI" id="CHEBI:30616"/>
        <dbReference type="ChEBI" id="CHEBI:58759"/>
        <dbReference type="ChEBI" id="CHEBI:456216"/>
        <dbReference type="EC" id="2.7.1.12"/>
    </reaction>
</comment>
<evidence type="ECO:0000256" key="2">
    <source>
        <dbReference type="ARBA" id="ARBA00008420"/>
    </source>
</evidence>
<proteinExistence type="inferred from homology"/>
<evidence type="ECO:0000256" key="7">
    <source>
        <dbReference type="ARBA" id="ARBA00022840"/>
    </source>
</evidence>
<evidence type="ECO:0000313" key="10">
    <source>
        <dbReference type="EMBL" id="MEA5668458.1"/>
    </source>
</evidence>
<keyword evidence="7 9" id="KW-0067">ATP-binding</keyword>
<keyword evidence="11" id="KW-1185">Reference proteome</keyword>